<comment type="caution">
    <text evidence="7">The sequence shown here is derived from an EMBL/GenBank/DDBJ whole genome shotgun (WGS) entry which is preliminary data.</text>
</comment>
<keyword evidence="4 6" id="KW-1133">Transmembrane helix</keyword>
<reference evidence="7 8" key="1">
    <citation type="submission" date="2018-08" db="EMBL/GenBank/DDBJ databases">
        <title>Form III RuBisCO-mediated autotrophy in Thermodesulfobium bacteria.</title>
        <authorList>
            <person name="Toshchakov S.V."/>
            <person name="Kublanov I.V."/>
            <person name="Frolov E."/>
            <person name="Bonch-Osmolovskaya E.A."/>
            <person name="Tourova T.P."/>
            <person name="Chernych N.A."/>
            <person name="Lebedinsky A.V."/>
        </authorList>
    </citation>
    <scope>NUCLEOTIDE SEQUENCE [LARGE SCALE GENOMIC DNA]</scope>
    <source>
        <strain evidence="7 8">SR</strain>
    </source>
</reference>
<comment type="similarity">
    <text evidence="2">Belongs to the TerC family.</text>
</comment>
<feature type="transmembrane region" description="Helical" evidence="6">
    <location>
        <begin position="214"/>
        <end position="233"/>
    </location>
</feature>
<evidence type="ECO:0000256" key="1">
    <source>
        <dbReference type="ARBA" id="ARBA00004141"/>
    </source>
</evidence>
<organism evidence="7 8">
    <name type="scientific">Ammonifex thiophilus</name>
    <dbReference type="NCBI Taxonomy" id="444093"/>
    <lineage>
        <taxon>Bacteria</taxon>
        <taxon>Bacillati</taxon>
        <taxon>Bacillota</taxon>
        <taxon>Clostridia</taxon>
        <taxon>Thermoanaerobacterales</taxon>
        <taxon>Thermoanaerobacteraceae</taxon>
        <taxon>Ammonifex</taxon>
    </lineage>
</organism>
<dbReference type="Pfam" id="PF03741">
    <property type="entry name" value="TerC"/>
    <property type="match status" value="1"/>
</dbReference>
<dbReference type="AlphaFoldDB" id="A0A3D8P4X5"/>
<protein>
    <submittedName>
        <fullName evidence="7">TerC family protein</fullName>
    </submittedName>
</protein>
<evidence type="ECO:0000256" key="3">
    <source>
        <dbReference type="ARBA" id="ARBA00022692"/>
    </source>
</evidence>
<dbReference type="InterPro" id="IPR005496">
    <property type="entry name" value="Integral_membrane_TerC"/>
</dbReference>
<keyword evidence="8" id="KW-1185">Reference proteome</keyword>
<evidence type="ECO:0000256" key="2">
    <source>
        <dbReference type="ARBA" id="ARBA00007511"/>
    </source>
</evidence>
<dbReference type="PANTHER" id="PTHR30238">
    <property type="entry name" value="MEMBRANE BOUND PREDICTED REDOX MODULATOR"/>
    <property type="match status" value="1"/>
</dbReference>
<evidence type="ECO:0000256" key="4">
    <source>
        <dbReference type="ARBA" id="ARBA00022989"/>
    </source>
</evidence>
<dbReference type="PANTHER" id="PTHR30238:SF4">
    <property type="entry name" value="SLL1022 PROTEIN"/>
    <property type="match status" value="1"/>
</dbReference>
<feature type="transmembrane region" description="Helical" evidence="6">
    <location>
        <begin position="57"/>
        <end position="77"/>
    </location>
</feature>
<feature type="transmembrane region" description="Helical" evidence="6">
    <location>
        <begin position="83"/>
        <end position="103"/>
    </location>
</feature>
<accession>A0A3D8P4X5</accession>
<evidence type="ECO:0000256" key="6">
    <source>
        <dbReference type="SAM" id="Phobius"/>
    </source>
</evidence>
<evidence type="ECO:0000313" key="8">
    <source>
        <dbReference type="Proteomes" id="UP000256329"/>
    </source>
</evidence>
<keyword evidence="3 6" id="KW-0812">Transmembrane</keyword>
<dbReference type="NCBIfam" id="TIGR03717">
    <property type="entry name" value="R_switched_YjbE"/>
    <property type="match status" value="1"/>
</dbReference>
<feature type="transmembrane region" description="Helical" evidence="6">
    <location>
        <begin position="124"/>
        <end position="145"/>
    </location>
</feature>
<evidence type="ECO:0000313" key="7">
    <source>
        <dbReference type="EMBL" id="RDV82441.1"/>
    </source>
</evidence>
<proteinExistence type="inferred from homology"/>
<dbReference type="GO" id="GO:0016020">
    <property type="term" value="C:membrane"/>
    <property type="evidence" value="ECO:0007669"/>
    <property type="project" value="UniProtKB-SubCell"/>
</dbReference>
<dbReference type="InterPro" id="IPR022301">
    <property type="entry name" value="Integral_membrane_YjbE"/>
</dbReference>
<keyword evidence="5 6" id="KW-0472">Membrane</keyword>
<feature type="transmembrane region" description="Helical" evidence="6">
    <location>
        <begin position="151"/>
        <end position="174"/>
    </location>
</feature>
<dbReference type="EMBL" id="QSLN01000010">
    <property type="protein sequence ID" value="RDV82441.1"/>
    <property type="molecule type" value="Genomic_DNA"/>
</dbReference>
<feature type="transmembrane region" description="Helical" evidence="6">
    <location>
        <begin position="22"/>
        <end position="45"/>
    </location>
</feature>
<dbReference type="Proteomes" id="UP000256329">
    <property type="component" value="Unassembled WGS sequence"/>
</dbReference>
<name>A0A3D8P4X5_9THEO</name>
<sequence length="237" mass="25138">MIAAKNKPSKSVRRAFRLSEEFLLGVLSIVLIDLVLAGDNACVIAMAVRRLPRRKRLLGIFLGAGLAVALRVGLTAVASQLVLLPLLKLIGGILVLGIAVKLLRENVSCPVGNNTGAARSFWEAIKLIVIADVAMSTDNILAVAAVAEGNIILLALGLGLSIPLVVGGSSFVCALMDRYSWVCYLAAALLGKVGAGLILTDPFLEKYIYVSRPWLVAGEILGAIGVLLLARWLPRRH</sequence>
<feature type="transmembrane region" description="Helical" evidence="6">
    <location>
        <begin position="181"/>
        <end position="199"/>
    </location>
</feature>
<comment type="subcellular location">
    <subcellularLocation>
        <location evidence="1">Membrane</location>
        <topology evidence="1">Multi-pass membrane protein</topology>
    </subcellularLocation>
</comment>
<gene>
    <name evidence="7" type="ORF">DXX99_07515</name>
</gene>
<evidence type="ECO:0000256" key="5">
    <source>
        <dbReference type="ARBA" id="ARBA00023136"/>
    </source>
</evidence>
<dbReference type="OrthoDB" id="5295733at2"/>